<reference evidence="4 5" key="1">
    <citation type="submission" date="2016-10" db="EMBL/GenBank/DDBJ databases">
        <authorList>
            <person name="de Groot N.N."/>
        </authorList>
    </citation>
    <scope>NUCLEOTIDE SEQUENCE [LARGE SCALE GENOMIC DNA]</scope>
    <source>
        <strain evidence="4 5">DSM 23995</strain>
    </source>
</reference>
<dbReference type="GO" id="GO:0006654">
    <property type="term" value="P:phosphatidic acid biosynthetic process"/>
    <property type="evidence" value="ECO:0007669"/>
    <property type="project" value="TreeGrafter"/>
</dbReference>
<evidence type="ECO:0000313" key="5">
    <source>
        <dbReference type="Proteomes" id="UP000199516"/>
    </source>
</evidence>
<dbReference type="PANTHER" id="PTHR10434">
    <property type="entry name" value="1-ACYL-SN-GLYCEROL-3-PHOSPHATE ACYLTRANSFERASE"/>
    <property type="match status" value="1"/>
</dbReference>
<name>A0A1I1ZSI2_9BACI</name>
<dbReference type="GO" id="GO:0003841">
    <property type="term" value="F:1-acylglycerol-3-phosphate O-acyltransferase activity"/>
    <property type="evidence" value="ECO:0007669"/>
    <property type="project" value="TreeGrafter"/>
</dbReference>
<dbReference type="OrthoDB" id="9803035at2"/>
<dbReference type="PANTHER" id="PTHR10434:SF40">
    <property type="entry name" value="1-ACYL-SN-GLYCEROL-3-PHOSPHATE ACYLTRANSFERASE"/>
    <property type="match status" value="1"/>
</dbReference>
<evidence type="ECO:0000259" key="3">
    <source>
        <dbReference type="SMART" id="SM00563"/>
    </source>
</evidence>
<dbReference type="InterPro" id="IPR002123">
    <property type="entry name" value="Plipid/glycerol_acylTrfase"/>
</dbReference>
<organism evidence="4 5">
    <name type="scientific">Alteribacillus iranensis</name>
    <dbReference type="NCBI Taxonomy" id="930128"/>
    <lineage>
        <taxon>Bacteria</taxon>
        <taxon>Bacillati</taxon>
        <taxon>Bacillota</taxon>
        <taxon>Bacilli</taxon>
        <taxon>Bacillales</taxon>
        <taxon>Bacillaceae</taxon>
        <taxon>Alteribacillus</taxon>
    </lineage>
</organism>
<dbReference type="STRING" id="930128.SAMN05192532_101368"/>
<feature type="domain" description="Phospholipid/glycerol acyltransferase" evidence="3">
    <location>
        <begin position="35"/>
        <end position="147"/>
    </location>
</feature>
<dbReference type="Proteomes" id="UP000199516">
    <property type="component" value="Unassembled WGS sequence"/>
</dbReference>
<dbReference type="SMART" id="SM00563">
    <property type="entry name" value="PlsC"/>
    <property type="match status" value="1"/>
</dbReference>
<sequence length="197" mass="22314">MTLYKIGRLLCRIFFTVFFRVEIKGKENIPEDGSVLICSNHMSNLDPPLVGSFIKRKLNFMAKEELFNVALLGRLLPHLGAFPVKRGAGDRQALRKGLGLLNQGEVMCLFPEGTRSKTGEIRKGLSGSGFFALRSDAVVIPTLITGEYKLFRKITLIYGEPIDFQQLREEKKSAAEATDIIMKTIQRLKDHHEEQYR</sequence>
<dbReference type="SUPFAM" id="SSF69593">
    <property type="entry name" value="Glycerol-3-phosphate (1)-acyltransferase"/>
    <property type="match status" value="1"/>
</dbReference>
<proteinExistence type="predicted"/>
<evidence type="ECO:0000313" key="4">
    <source>
        <dbReference type="EMBL" id="SFE33593.1"/>
    </source>
</evidence>
<accession>A0A1I1ZSI2</accession>
<evidence type="ECO:0000256" key="1">
    <source>
        <dbReference type="ARBA" id="ARBA00022679"/>
    </source>
</evidence>
<protein>
    <submittedName>
        <fullName evidence="4">1-acyl-sn-glycerol-3-phosphate acyltransferase</fullName>
    </submittedName>
</protein>
<dbReference type="CDD" id="cd07989">
    <property type="entry name" value="LPLAT_AGPAT-like"/>
    <property type="match status" value="1"/>
</dbReference>
<keyword evidence="1 4" id="KW-0808">Transferase</keyword>
<dbReference type="Pfam" id="PF01553">
    <property type="entry name" value="Acyltransferase"/>
    <property type="match status" value="1"/>
</dbReference>
<keyword evidence="2 4" id="KW-0012">Acyltransferase</keyword>
<keyword evidence="5" id="KW-1185">Reference proteome</keyword>
<evidence type="ECO:0000256" key="2">
    <source>
        <dbReference type="ARBA" id="ARBA00023315"/>
    </source>
</evidence>
<dbReference type="AlphaFoldDB" id="A0A1I1ZSI2"/>
<gene>
    <name evidence="4" type="ORF">SAMN05192532_101368</name>
</gene>
<dbReference type="EMBL" id="FONT01000001">
    <property type="protein sequence ID" value="SFE33593.1"/>
    <property type="molecule type" value="Genomic_DNA"/>
</dbReference>
<dbReference type="RefSeq" id="WP_091656576.1">
    <property type="nucleotide sequence ID" value="NZ_FONT01000001.1"/>
</dbReference>